<dbReference type="GO" id="GO:0015031">
    <property type="term" value="P:protein transport"/>
    <property type="evidence" value="ECO:0007669"/>
    <property type="project" value="UniProtKB-KW"/>
</dbReference>
<dbReference type="InterPro" id="IPR004140">
    <property type="entry name" value="Exo70"/>
</dbReference>
<evidence type="ECO:0000256" key="3">
    <source>
        <dbReference type="RuleBase" id="RU365026"/>
    </source>
</evidence>
<dbReference type="GO" id="GO:0006887">
    <property type="term" value="P:exocytosis"/>
    <property type="evidence" value="ECO:0007669"/>
    <property type="project" value="UniProtKB-KW"/>
</dbReference>
<dbReference type="GO" id="GO:0005546">
    <property type="term" value="F:phosphatidylinositol-4,5-bisphosphate binding"/>
    <property type="evidence" value="ECO:0007669"/>
    <property type="project" value="InterPro"/>
</dbReference>
<dbReference type="GO" id="GO:0000145">
    <property type="term" value="C:exocyst"/>
    <property type="evidence" value="ECO:0007669"/>
    <property type="project" value="InterPro"/>
</dbReference>
<dbReference type="InterPro" id="IPR046364">
    <property type="entry name" value="Exo70_C"/>
</dbReference>
<name>A0AAV7DSC2_ARIFI</name>
<evidence type="ECO:0000256" key="2">
    <source>
        <dbReference type="ARBA" id="ARBA00022448"/>
    </source>
</evidence>
<keyword evidence="6" id="KW-1185">Reference proteome</keyword>
<comment type="caution">
    <text evidence="5">The sequence shown here is derived from an EMBL/GenBank/DDBJ whole genome shotgun (WGS) entry which is preliminary data.</text>
</comment>
<dbReference type="SUPFAM" id="SSF74788">
    <property type="entry name" value="Cullin repeat-like"/>
    <property type="match status" value="1"/>
</dbReference>
<evidence type="ECO:0000259" key="4">
    <source>
        <dbReference type="Pfam" id="PF03081"/>
    </source>
</evidence>
<dbReference type="Gene3D" id="1.20.1280.170">
    <property type="entry name" value="Exocyst complex component Exo70"/>
    <property type="match status" value="1"/>
</dbReference>
<dbReference type="InterPro" id="IPR016159">
    <property type="entry name" value="Cullin_repeat-like_dom_sf"/>
</dbReference>
<organism evidence="5 6">
    <name type="scientific">Aristolochia fimbriata</name>
    <name type="common">White veined hardy Dutchman's pipe vine</name>
    <dbReference type="NCBI Taxonomy" id="158543"/>
    <lineage>
        <taxon>Eukaryota</taxon>
        <taxon>Viridiplantae</taxon>
        <taxon>Streptophyta</taxon>
        <taxon>Embryophyta</taxon>
        <taxon>Tracheophyta</taxon>
        <taxon>Spermatophyta</taxon>
        <taxon>Magnoliopsida</taxon>
        <taxon>Magnoliidae</taxon>
        <taxon>Piperales</taxon>
        <taxon>Aristolochiaceae</taxon>
        <taxon>Aristolochia</taxon>
    </lineage>
</organism>
<keyword evidence="3" id="KW-0268">Exocytosis</keyword>
<dbReference type="Pfam" id="PF03081">
    <property type="entry name" value="Exo70_C"/>
    <property type="match status" value="1"/>
</dbReference>
<proteinExistence type="inferred from homology"/>
<sequence length="594" mass="67535">MSWKYDCSVISDGGQGDASVSLQSVDAILKLTETLDSLLQDEDKQVQIESLIGLQMAMARLEEVFCHILVQNKHLLGPQFLSYDSCEDHLVYGESFSTCYYSCSDYLVSEDSLPSVSADSLDDLSISLGSQDLEVSLVDMMPANLILNLKRIAQVMFLSNYDRQCCQAYIGSRKKALGECLLMLGIKKMTSEEVLMMDRKKLDQRVKRWNRAAKIFVQVLYSEKHLCDQIFDCGSASRICFIETSKGALLQLMNFAGAFAVGPHLPENLFCMLDMCKLLCNLLPDVEALFVEEDGDCVRTECHEVLKRVGDSIKGMLTKFENTVRSNTSSGPHASGCIHPFTIYVMNYIVGLIDCRDSLNLLFEFSFEEDQISPWSNSKHIIKQNEEWESSDNVPPLASRLGSIISSLESNLDGKSKLYKDGALQHFFLMNNMYYVVQKVESSALKTLLGGDWIRKHNREVQRHALSYERASWNSILSFLKFESVWGSGSTRFSKTLVKERFKSFNIAFEEIYKTQTVWLIADLQLREELRISISAILLPAYRTFLCVVGWQLESSRNSDKYIKYSLEDLATYLLDLFEGKPRSLNNQRSWRGN</sequence>
<dbReference type="EMBL" id="JAINDJ010000008">
    <property type="protein sequence ID" value="KAG9439086.1"/>
    <property type="molecule type" value="Genomic_DNA"/>
</dbReference>
<dbReference type="PANTHER" id="PTHR12542:SF49">
    <property type="entry name" value="EXOCYST SUBUNIT EXO70 FAMILY PROTEIN"/>
    <property type="match status" value="1"/>
</dbReference>
<evidence type="ECO:0000313" key="6">
    <source>
        <dbReference type="Proteomes" id="UP000825729"/>
    </source>
</evidence>
<evidence type="ECO:0000313" key="5">
    <source>
        <dbReference type="EMBL" id="KAG9439086.1"/>
    </source>
</evidence>
<keyword evidence="2 3" id="KW-0813">Transport</keyword>
<comment type="similarity">
    <text evidence="1 3">Belongs to the EXO70 family.</text>
</comment>
<accession>A0AAV7DSC2</accession>
<reference evidence="5 6" key="1">
    <citation type="submission" date="2021-07" db="EMBL/GenBank/DDBJ databases">
        <title>The Aristolochia fimbriata genome: insights into angiosperm evolution, floral development and chemical biosynthesis.</title>
        <authorList>
            <person name="Jiao Y."/>
        </authorList>
    </citation>
    <scope>NUCLEOTIDE SEQUENCE [LARGE SCALE GENOMIC DNA]</scope>
    <source>
        <strain evidence="5">IBCAS-2021</strain>
        <tissue evidence="5">Leaf</tissue>
    </source>
</reference>
<gene>
    <name evidence="5" type="ORF">H6P81_019251</name>
</gene>
<dbReference type="AlphaFoldDB" id="A0AAV7DSC2"/>
<dbReference type="Proteomes" id="UP000825729">
    <property type="component" value="Unassembled WGS sequence"/>
</dbReference>
<keyword evidence="3" id="KW-0653">Protein transport</keyword>
<protein>
    <recommendedName>
        <fullName evidence="3">Exocyst subunit Exo70 family protein</fullName>
    </recommendedName>
</protein>
<comment type="function">
    <text evidence="3">Component of the exocyst complex.</text>
</comment>
<feature type="domain" description="Exocyst complex subunit Exo70 C-terminal" evidence="4">
    <location>
        <begin position="207"/>
        <end position="576"/>
    </location>
</feature>
<evidence type="ECO:0000256" key="1">
    <source>
        <dbReference type="ARBA" id="ARBA00006756"/>
    </source>
</evidence>
<dbReference type="PANTHER" id="PTHR12542">
    <property type="entry name" value="EXOCYST COMPLEX PROTEIN EXO70"/>
    <property type="match status" value="1"/>
</dbReference>